<gene>
    <name evidence="1" type="ORF">TrST_g11192</name>
</gene>
<dbReference type="Gene3D" id="3.30.40.10">
    <property type="entry name" value="Zinc/RING finger domain, C3HC4 (zinc finger)"/>
    <property type="match status" value="1"/>
</dbReference>
<evidence type="ECO:0008006" key="3">
    <source>
        <dbReference type="Google" id="ProtNLM"/>
    </source>
</evidence>
<accession>A0A9W7BKZ8</accession>
<dbReference type="AlphaFoldDB" id="A0A9W7BKZ8"/>
<dbReference type="Proteomes" id="UP001165085">
    <property type="component" value="Unassembled WGS sequence"/>
</dbReference>
<evidence type="ECO:0000313" key="1">
    <source>
        <dbReference type="EMBL" id="GMH88553.1"/>
    </source>
</evidence>
<keyword evidence="2" id="KW-1185">Reference proteome</keyword>
<dbReference type="EMBL" id="BRXY01000344">
    <property type="protein sequence ID" value="GMH88553.1"/>
    <property type="molecule type" value="Genomic_DNA"/>
</dbReference>
<dbReference type="OrthoDB" id="269956at2759"/>
<evidence type="ECO:0000313" key="2">
    <source>
        <dbReference type="Proteomes" id="UP001165085"/>
    </source>
</evidence>
<sequence length="107" mass="11474">MFSGSSRPSSDKYDAIAPTLPVSISTALARRVSNTLSLSSPSSRDGAPKPKVAKPGYCLKCTKKKCLYECMPCGHAAFCKACAMKMATGGKCKVCGDLYMEVRKIRK</sequence>
<name>A0A9W7BKZ8_9STRA</name>
<comment type="caution">
    <text evidence="1">The sequence shown here is derived from an EMBL/GenBank/DDBJ whole genome shotgun (WGS) entry which is preliminary data.</text>
</comment>
<protein>
    <recommendedName>
        <fullName evidence="3">RING-type domain-containing protein</fullName>
    </recommendedName>
</protein>
<dbReference type="InterPro" id="IPR013083">
    <property type="entry name" value="Znf_RING/FYVE/PHD"/>
</dbReference>
<organism evidence="1 2">
    <name type="scientific">Triparma strigata</name>
    <dbReference type="NCBI Taxonomy" id="1606541"/>
    <lineage>
        <taxon>Eukaryota</taxon>
        <taxon>Sar</taxon>
        <taxon>Stramenopiles</taxon>
        <taxon>Ochrophyta</taxon>
        <taxon>Bolidophyceae</taxon>
        <taxon>Parmales</taxon>
        <taxon>Triparmaceae</taxon>
        <taxon>Triparma</taxon>
    </lineage>
</organism>
<reference evidence="2" key="1">
    <citation type="journal article" date="2023" name="Commun. Biol.">
        <title>Genome analysis of Parmales, the sister group of diatoms, reveals the evolutionary specialization of diatoms from phago-mixotrophs to photoautotrophs.</title>
        <authorList>
            <person name="Ban H."/>
            <person name="Sato S."/>
            <person name="Yoshikawa S."/>
            <person name="Yamada K."/>
            <person name="Nakamura Y."/>
            <person name="Ichinomiya M."/>
            <person name="Sato N."/>
            <person name="Blanc-Mathieu R."/>
            <person name="Endo H."/>
            <person name="Kuwata A."/>
            <person name="Ogata H."/>
        </authorList>
    </citation>
    <scope>NUCLEOTIDE SEQUENCE [LARGE SCALE GENOMIC DNA]</scope>
    <source>
        <strain evidence="2">NIES 3701</strain>
    </source>
</reference>
<proteinExistence type="predicted"/>